<feature type="chain" id="PRO_5013232459" description="DUF3047 domain-containing protein" evidence="1">
    <location>
        <begin position="23"/>
        <end position="218"/>
    </location>
</feature>
<gene>
    <name evidence="2" type="ORF">SAMN06296036_102241</name>
</gene>
<dbReference type="RefSeq" id="WP_159455122.1">
    <property type="nucleotide sequence ID" value="NZ_FWZT01000002.1"/>
</dbReference>
<evidence type="ECO:0000256" key="1">
    <source>
        <dbReference type="SAM" id="SignalP"/>
    </source>
</evidence>
<dbReference type="Proteomes" id="UP000192907">
    <property type="component" value="Unassembled WGS sequence"/>
</dbReference>
<name>A0A1Y6BBD8_9BACT</name>
<protein>
    <recommendedName>
        <fullName evidence="4">DUF3047 domain-containing protein</fullName>
    </recommendedName>
</protein>
<dbReference type="STRING" id="1513793.SAMN06296036_102241"/>
<keyword evidence="1" id="KW-0732">Signal</keyword>
<dbReference type="InterPro" id="IPR021409">
    <property type="entry name" value="DUF3047"/>
</dbReference>
<evidence type="ECO:0000313" key="3">
    <source>
        <dbReference type="Proteomes" id="UP000192907"/>
    </source>
</evidence>
<dbReference type="EMBL" id="FWZT01000002">
    <property type="protein sequence ID" value="SME95805.1"/>
    <property type="molecule type" value="Genomic_DNA"/>
</dbReference>
<feature type="signal peptide" evidence="1">
    <location>
        <begin position="1"/>
        <end position="22"/>
    </location>
</feature>
<evidence type="ECO:0000313" key="2">
    <source>
        <dbReference type="EMBL" id="SME95805.1"/>
    </source>
</evidence>
<evidence type="ECO:0008006" key="4">
    <source>
        <dbReference type="Google" id="ProtNLM"/>
    </source>
</evidence>
<keyword evidence="3" id="KW-1185">Reference proteome</keyword>
<proteinExistence type="predicted"/>
<accession>A0A1Y6BBD8</accession>
<dbReference type="AlphaFoldDB" id="A0A1Y6BBD8"/>
<sequence length="218" mass="24119">MINRLLLLAKLSLCILPGSALASTPTMTLSPSEFEHITFDDIPPTKYRLEKPDTLVAEVKQSSSILLKPFAKVQSIQKVQVLWQSSGQLKLKDTSHEKKKSGDDALFRIGLILSGEAPMVPFFAPAWVKKSRDVLKLASDRMLYLVVGSPSAPGSRWESPYSSSIESLVMESKPSAEGWQAAEVSFEKPLKVVGLWLFADGDDTKSEFTSRLKDLKLH</sequence>
<reference evidence="3" key="1">
    <citation type="submission" date="2017-04" db="EMBL/GenBank/DDBJ databases">
        <authorList>
            <person name="Varghese N."/>
            <person name="Submissions S."/>
        </authorList>
    </citation>
    <scope>NUCLEOTIDE SEQUENCE [LARGE SCALE GENOMIC DNA]</scope>
    <source>
        <strain evidence="3">RKEM611</strain>
    </source>
</reference>
<dbReference type="Pfam" id="PF11249">
    <property type="entry name" value="DUF3047"/>
    <property type="match status" value="1"/>
</dbReference>
<organism evidence="2 3">
    <name type="scientific">Pseudobacteriovorax antillogorgiicola</name>
    <dbReference type="NCBI Taxonomy" id="1513793"/>
    <lineage>
        <taxon>Bacteria</taxon>
        <taxon>Pseudomonadati</taxon>
        <taxon>Bdellovibrionota</taxon>
        <taxon>Oligoflexia</taxon>
        <taxon>Oligoflexales</taxon>
        <taxon>Pseudobacteriovoracaceae</taxon>
        <taxon>Pseudobacteriovorax</taxon>
    </lineage>
</organism>